<feature type="domain" description="EF-hand" evidence="14">
    <location>
        <begin position="233"/>
        <end position="268"/>
    </location>
</feature>
<keyword evidence="9" id="KW-0809">Transit peptide</keyword>
<keyword evidence="5" id="KW-0479">Metal-binding</keyword>
<evidence type="ECO:0000313" key="15">
    <source>
        <dbReference type="Proteomes" id="UP000504618"/>
    </source>
</evidence>
<dbReference type="Proteomes" id="UP000504618">
    <property type="component" value="Unplaced"/>
</dbReference>
<keyword evidence="15" id="KW-1185">Reference proteome</keyword>
<dbReference type="PROSITE" id="PS50222">
    <property type="entry name" value="EF_HAND_2"/>
    <property type="match status" value="2"/>
</dbReference>
<gene>
    <name evidence="16" type="primary">LOC112453271</name>
</gene>
<keyword evidence="7" id="KW-0999">Mitochondrion inner membrane</keyword>
<evidence type="ECO:0000256" key="2">
    <source>
        <dbReference type="ARBA" id="ARBA00004569"/>
    </source>
</evidence>
<name>A0A6J1PJV4_9HYME</name>
<dbReference type="CTD" id="10367"/>
<evidence type="ECO:0000256" key="7">
    <source>
        <dbReference type="ARBA" id="ARBA00022792"/>
    </source>
</evidence>
<keyword evidence="4" id="KW-0109">Calcium transport</keyword>
<dbReference type="GO" id="GO:0036444">
    <property type="term" value="P:calcium import into the mitochondrion"/>
    <property type="evidence" value="ECO:0007669"/>
    <property type="project" value="UniProtKB-ARBA"/>
</dbReference>
<evidence type="ECO:0000313" key="16">
    <source>
        <dbReference type="RefSeq" id="XP_024869676.1"/>
    </source>
</evidence>
<dbReference type="AlphaFoldDB" id="A0A6J1PJV4"/>
<dbReference type="PANTHER" id="PTHR12294">
    <property type="entry name" value="EF HAND DOMAIN FAMILY A1,A2-RELATED"/>
    <property type="match status" value="1"/>
</dbReference>
<dbReference type="RefSeq" id="XP_024869676.1">
    <property type="nucleotide sequence ID" value="XM_025013908.1"/>
</dbReference>
<organism evidence="15 16">
    <name type="scientific">Temnothorax curvispinosus</name>
    <dbReference type="NCBI Taxonomy" id="300111"/>
    <lineage>
        <taxon>Eukaryota</taxon>
        <taxon>Metazoa</taxon>
        <taxon>Ecdysozoa</taxon>
        <taxon>Arthropoda</taxon>
        <taxon>Hexapoda</taxon>
        <taxon>Insecta</taxon>
        <taxon>Pterygota</taxon>
        <taxon>Neoptera</taxon>
        <taxon>Endopterygota</taxon>
        <taxon>Hymenoptera</taxon>
        <taxon>Apocrita</taxon>
        <taxon>Aculeata</taxon>
        <taxon>Formicoidea</taxon>
        <taxon>Formicidae</taxon>
        <taxon>Myrmicinae</taxon>
        <taxon>Temnothorax</taxon>
    </lineage>
</organism>
<keyword evidence="12" id="KW-0472">Membrane</keyword>
<dbReference type="Pfam" id="PF13833">
    <property type="entry name" value="EF-hand_8"/>
    <property type="match status" value="1"/>
</dbReference>
<evidence type="ECO:0000256" key="3">
    <source>
        <dbReference type="ARBA" id="ARBA00022448"/>
    </source>
</evidence>
<keyword evidence="8" id="KW-0106">Calcium</keyword>
<evidence type="ECO:0000256" key="10">
    <source>
        <dbReference type="ARBA" id="ARBA00023065"/>
    </source>
</evidence>
<dbReference type="GO" id="GO:0051560">
    <property type="term" value="P:mitochondrial calcium ion homeostasis"/>
    <property type="evidence" value="ECO:0007669"/>
    <property type="project" value="TreeGrafter"/>
</dbReference>
<comment type="similarity">
    <text evidence="13">Belongs to the MICU1 family. MICU1 subfamily.</text>
</comment>
<dbReference type="GO" id="GO:1990246">
    <property type="term" value="C:uniplex complex"/>
    <property type="evidence" value="ECO:0007669"/>
    <property type="project" value="TreeGrafter"/>
</dbReference>
<feature type="domain" description="EF-hand" evidence="14">
    <location>
        <begin position="424"/>
        <end position="459"/>
    </location>
</feature>
<keyword evidence="6" id="KW-0677">Repeat</keyword>
<evidence type="ECO:0000256" key="8">
    <source>
        <dbReference type="ARBA" id="ARBA00022837"/>
    </source>
</evidence>
<keyword evidence="10" id="KW-0406">Ion transport</keyword>
<evidence type="ECO:0000256" key="13">
    <source>
        <dbReference type="ARBA" id="ARBA00038333"/>
    </source>
</evidence>
<keyword evidence="11" id="KW-0496">Mitochondrion</keyword>
<evidence type="ECO:0000256" key="1">
    <source>
        <dbReference type="ARBA" id="ARBA00004273"/>
    </source>
</evidence>
<evidence type="ECO:0000256" key="5">
    <source>
        <dbReference type="ARBA" id="ARBA00022723"/>
    </source>
</evidence>
<evidence type="ECO:0000256" key="6">
    <source>
        <dbReference type="ARBA" id="ARBA00022737"/>
    </source>
</evidence>
<accession>A0A6J1PJV4</accession>
<evidence type="ECO:0000256" key="4">
    <source>
        <dbReference type="ARBA" id="ARBA00022568"/>
    </source>
</evidence>
<sequence>MLLSRGTCLFQQYLRRKFLTIDTLYFVQLQKNYRKNAYEYNQIRNFRNFGHTRKKTRLSTIIPFVIFSAGMVINCLDWQRLLNIVPKVDAASIVAEETQNDESMANIEQDLQKKKKNRKQKIGFRDRKIIEYENRMRHYSTPDKVFRYFATLQVTSNDIHEVFMTPDDFLRSMTPGVKQPDGLGLDQYKRYDPKNIHTKLELELDEDSIFYKLGSAGLITFSDYIFLLTVLSTSRRHFEIAFRMFDFNGDGDVDSEEFGKVATLIRQQTSIGTRHRDHATTGSTFKGVNSALTTYFFGPQMNQKLTIEKFLDFQQQLQREILSLEFERRNPDEHGNITETDFTELLLAYAGYPAKKKAKMLKRVKKTFKEDPKGISKEEYLKFFHFLNNINDVDTALTFYHIAGASIDQATLKHVAKTVAHVDLSDHIIQVVYTIFDENMDGQLSNREFVAVMKNRVLRGLEKPKDTGFVKLIQSLIKCAKHSNLLSYDK</sequence>
<proteinExistence type="inferred from homology"/>
<dbReference type="Pfam" id="PF13202">
    <property type="entry name" value="EF-hand_5"/>
    <property type="match status" value="1"/>
</dbReference>
<comment type="subcellular location">
    <subcellularLocation>
        <location evidence="1">Mitochondrion inner membrane</location>
    </subcellularLocation>
    <subcellularLocation>
        <location evidence="2">Mitochondrion intermembrane space</location>
    </subcellularLocation>
</comment>
<keyword evidence="3" id="KW-0813">Transport</keyword>
<dbReference type="InterPro" id="IPR002048">
    <property type="entry name" value="EF_hand_dom"/>
</dbReference>
<evidence type="ECO:0000259" key="14">
    <source>
        <dbReference type="PROSITE" id="PS50222"/>
    </source>
</evidence>
<evidence type="ECO:0000256" key="12">
    <source>
        <dbReference type="ARBA" id="ARBA00023136"/>
    </source>
</evidence>
<dbReference type="GO" id="GO:0005758">
    <property type="term" value="C:mitochondrial intermembrane space"/>
    <property type="evidence" value="ECO:0007669"/>
    <property type="project" value="UniProtKB-SubCell"/>
</dbReference>
<dbReference type="GO" id="GO:0005509">
    <property type="term" value="F:calcium ion binding"/>
    <property type="evidence" value="ECO:0007669"/>
    <property type="project" value="InterPro"/>
</dbReference>
<evidence type="ECO:0000256" key="11">
    <source>
        <dbReference type="ARBA" id="ARBA00023128"/>
    </source>
</evidence>
<dbReference type="InterPro" id="IPR011992">
    <property type="entry name" value="EF-hand-dom_pair"/>
</dbReference>
<reference evidence="16" key="1">
    <citation type="submission" date="2025-08" db="UniProtKB">
        <authorList>
            <consortium name="RefSeq"/>
        </authorList>
    </citation>
    <scope>IDENTIFICATION</scope>
    <source>
        <tissue evidence="16">Whole body</tissue>
    </source>
</reference>
<dbReference type="Gene3D" id="1.10.238.10">
    <property type="entry name" value="EF-hand"/>
    <property type="match status" value="2"/>
</dbReference>
<dbReference type="SMART" id="SM00054">
    <property type="entry name" value="EFh"/>
    <property type="match status" value="2"/>
</dbReference>
<protein>
    <submittedName>
        <fullName evidence="16">Calcium uptake protein 1 homolog, mitochondrial isoform X2</fullName>
    </submittedName>
</protein>
<dbReference type="CDD" id="cd15900">
    <property type="entry name" value="EFh_MICU"/>
    <property type="match status" value="1"/>
</dbReference>
<dbReference type="PROSITE" id="PS00018">
    <property type="entry name" value="EF_HAND_1"/>
    <property type="match status" value="2"/>
</dbReference>
<dbReference type="SUPFAM" id="SSF47473">
    <property type="entry name" value="EF-hand"/>
    <property type="match status" value="2"/>
</dbReference>
<dbReference type="GeneID" id="112453271"/>
<dbReference type="InterPro" id="IPR018247">
    <property type="entry name" value="EF_Hand_1_Ca_BS"/>
</dbReference>
<dbReference type="InterPro" id="IPR039800">
    <property type="entry name" value="MICU1/2/3"/>
</dbReference>
<dbReference type="PANTHER" id="PTHR12294:SF1">
    <property type="entry name" value="CALCIUM UPTAKE PROTEIN 1, MITOCHONDRIAL"/>
    <property type="match status" value="1"/>
</dbReference>
<evidence type="ECO:0000256" key="9">
    <source>
        <dbReference type="ARBA" id="ARBA00022946"/>
    </source>
</evidence>